<comment type="caution">
    <text evidence="3">The sequence shown here is derived from an EMBL/GenBank/DDBJ whole genome shotgun (WGS) entry which is preliminary data.</text>
</comment>
<organism evidence="3 4">
    <name type="scientific">Cellvibrio fibrivorans</name>
    <dbReference type="NCBI Taxonomy" id="126350"/>
    <lineage>
        <taxon>Bacteria</taxon>
        <taxon>Pseudomonadati</taxon>
        <taxon>Pseudomonadota</taxon>
        <taxon>Gammaproteobacteria</taxon>
        <taxon>Cellvibrionales</taxon>
        <taxon>Cellvibrionaceae</taxon>
        <taxon>Cellvibrio</taxon>
    </lineage>
</organism>
<evidence type="ECO:0000259" key="2">
    <source>
        <dbReference type="Pfam" id="PF01551"/>
    </source>
</evidence>
<dbReference type="PANTHER" id="PTHR21666:SF285">
    <property type="entry name" value="M23 FAMILY METALLOPEPTIDASE"/>
    <property type="match status" value="1"/>
</dbReference>
<dbReference type="SUPFAM" id="SSF51261">
    <property type="entry name" value="Duplicated hybrid motif"/>
    <property type="match status" value="1"/>
</dbReference>
<dbReference type="Pfam" id="PF17660">
    <property type="entry name" value="BTRD1"/>
    <property type="match status" value="1"/>
</dbReference>
<dbReference type="Proteomes" id="UP001253595">
    <property type="component" value="Unassembled WGS sequence"/>
</dbReference>
<name>A0ABU1V286_9GAMM</name>
<accession>A0ABU1V286</accession>
<evidence type="ECO:0000313" key="3">
    <source>
        <dbReference type="EMBL" id="MDR7091574.1"/>
    </source>
</evidence>
<dbReference type="InterPro" id="IPR050570">
    <property type="entry name" value="Cell_wall_metabolism_enzyme"/>
</dbReference>
<dbReference type="PANTHER" id="PTHR21666">
    <property type="entry name" value="PEPTIDASE-RELATED"/>
    <property type="match status" value="1"/>
</dbReference>
<dbReference type="CDD" id="cd12797">
    <property type="entry name" value="M23_peptidase"/>
    <property type="match status" value="1"/>
</dbReference>
<reference evidence="3 4" key="1">
    <citation type="submission" date="2023-07" db="EMBL/GenBank/DDBJ databases">
        <title>Sorghum-associated microbial communities from plants grown in Nebraska, USA.</title>
        <authorList>
            <person name="Schachtman D."/>
        </authorList>
    </citation>
    <scope>NUCLEOTIDE SEQUENCE [LARGE SCALE GENOMIC DNA]</scope>
    <source>
        <strain evidence="3 4">BE190</strain>
    </source>
</reference>
<dbReference type="InterPro" id="IPR016047">
    <property type="entry name" value="M23ase_b-sheet_dom"/>
</dbReference>
<feature type="chain" id="PRO_5046235473" description="M23ase beta-sheet core domain-containing protein" evidence="1">
    <location>
        <begin position="26"/>
        <end position="350"/>
    </location>
</feature>
<protein>
    <recommendedName>
        <fullName evidence="2">M23ase beta-sheet core domain-containing protein</fullName>
    </recommendedName>
</protein>
<dbReference type="RefSeq" id="WP_310075013.1">
    <property type="nucleotide sequence ID" value="NZ_JAVDVX010000007.1"/>
</dbReference>
<proteinExistence type="predicted"/>
<sequence>MKAIRYVTHALLFASVTLGSITAHSYDFPLRADDLNLNHRYSTGAHWSGGTQEKGFDIGAVRHIGNNKWHHLKSDDADGTVNSNYLIYGAKIRAMAAGTVVGCWRNSPQNTAGSKLQKVLDGYIALGGNHVWILQDDGVYALYAHAQPGTVPAAICPHNATYLTNPEKSNPWTQDGRVTNGVRVQAGQVLGVVGNSGNSTGPHLHVHMEKSGDPVTIKFDHGQTTSYANNTASVNGPWTLLNGNALPAGKVLVWAPHSVGYWTVNNIPDERFQAWFNHFVDSGVMLDTVPCTDGGQIYNTTWIPASGSWYAHAGMSLTDFNSKSTYYANKGYTRTGWWYCGANYTGIWRK</sequence>
<dbReference type="EMBL" id="JAVDVX010000007">
    <property type="protein sequence ID" value="MDR7091574.1"/>
    <property type="molecule type" value="Genomic_DNA"/>
</dbReference>
<dbReference type="Pfam" id="PF01551">
    <property type="entry name" value="Peptidase_M23"/>
    <property type="match status" value="1"/>
</dbReference>
<dbReference type="InterPro" id="IPR011055">
    <property type="entry name" value="Dup_hybrid_motif"/>
</dbReference>
<gene>
    <name evidence="3" type="ORF">J2X05_003609</name>
</gene>
<evidence type="ECO:0000256" key="1">
    <source>
        <dbReference type="SAM" id="SignalP"/>
    </source>
</evidence>
<dbReference type="InterPro" id="IPR049511">
    <property type="entry name" value="PGH-like_rpt"/>
</dbReference>
<feature type="signal peptide" evidence="1">
    <location>
        <begin position="1"/>
        <end position="25"/>
    </location>
</feature>
<feature type="domain" description="M23ase beta-sheet core" evidence="2">
    <location>
        <begin position="176"/>
        <end position="215"/>
    </location>
</feature>
<dbReference type="Gene3D" id="2.70.70.10">
    <property type="entry name" value="Glucose Permease (Domain IIA)"/>
    <property type="match status" value="1"/>
</dbReference>
<evidence type="ECO:0000313" key="4">
    <source>
        <dbReference type="Proteomes" id="UP001253595"/>
    </source>
</evidence>
<keyword evidence="4" id="KW-1185">Reference proteome</keyword>
<keyword evidence="1" id="KW-0732">Signal</keyword>